<feature type="compositionally biased region" description="Basic and acidic residues" evidence="8">
    <location>
        <begin position="243"/>
        <end position="254"/>
    </location>
</feature>
<dbReference type="OrthoDB" id="1716531at2759"/>
<dbReference type="Pfam" id="PF04511">
    <property type="entry name" value="DER1"/>
    <property type="match status" value="1"/>
</dbReference>
<feature type="transmembrane region" description="Helical" evidence="7">
    <location>
        <begin position="53"/>
        <end position="78"/>
    </location>
</feature>
<dbReference type="InterPro" id="IPR007599">
    <property type="entry name" value="DER1"/>
</dbReference>
<sequence length="287" mass="32890">MPNQLEEWYFQIPLCTRIYLTATVALTLAVQMEWVTPYELFHTYSYTVTRGEYWRIVTTFLFLGRFSLDWILNVYFIVRHCKDLEEGSYLTKPADFAWLMLLMCGALILISPLLGVLFLGNLLVLALTYVWSRHYSYMFLNIMGVFTIPASYFPWVMIAFSLVAENRWPFPDLAAIGIGHLFWFLSEEWPRRAESGGSRPLQAPKFLCRLMDQDTGDNNTNDTPDDAQADDGSDYAGSGSEEQSEHHLHNHANDESIIDDPSVAQQQNDGAFSLHQRAPYARDADDS</sequence>
<comment type="function">
    <text evidence="7">May be involved in the degradation of misfolded endoplasmic reticulum (ER) luminal proteins.</text>
</comment>
<evidence type="ECO:0000256" key="8">
    <source>
        <dbReference type="SAM" id="MobiDB-lite"/>
    </source>
</evidence>
<evidence type="ECO:0000256" key="6">
    <source>
        <dbReference type="ARBA" id="ARBA00023136"/>
    </source>
</evidence>
<comment type="subcellular location">
    <subcellularLocation>
        <location evidence="1 7">Endoplasmic reticulum membrane</location>
        <topology evidence="1 7">Multi-pass membrane protein</topology>
    </subcellularLocation>
</comment>
<dbReference type="GO" id="GO:0005789">
    <property type="term" value="C:endoplasmic reticulum membrane"/>
    <property type="evidence" value="ECO:0007669"/>
    <property type="project" value="UniProtKB-SubCell"/>
</dbReference>
<organism evidence="9 10">
    <name type="scientific">Coemansia spiralis</name>
    <dbReference type="NCBI Taxonomy" id="417178"/>
    <lineage>
        <taxon>Eukaryota</taxon>
        <taxon>Fungi</taxon>
        <taxon>Fungi incertae sedis</taxon>
        <taxon>Zoopagomycota</taxon>
        <taxon>Kickxellomycotina</taxon>
        <taxon>Kickxellomycetes</taxon>
        <taxon>Kickxellales</taxon>
        <taxon>Kickxellaceae</taxon>
        <taxon>Coemansia</taxon>
    </lineage>
</organism>
<comment type="caution">
    <text evidence="9">The sequence shown here is derived from an EMBL/GenBank/DDBJ whole genome shotgun (WGS) entry which is preliminary data.</text>
</comment>
<gene>
    <name evidence="9" type="ORF">GGI25_004925</name>
</gene>
<evidence type="ECO:0000313" key="10">
    <source>
        <dbReference type="Proteomes" id="UP001151518"/>
    </source>
</evidence>
<evidence type="ECO:0000256" key="7">
    <source>
        <dbReference type="RuleBase" id="RU363059"/>
    </source>
</evidence>
<dbReference type="SUPFAM" id="SSF144091">
    <property type="entry name" value="Rhomboid-like"/>
    <property type="match status" value="1"/>
</dbReference>
<dbReference type="GO" id="GO:0006950">
    <property type="term" value="P:response to stress"/>
    <property type="evidence" value="ECO:0007669"/>
    <property type="project" value="UniProtKB-ARBA"/>
</dbReference>
<feature type="compositionally biased region" description="Acidic residues" evidence="8">
    <location>
        <begin position="223"/>
        <end position="233"/>
    </location>
</feature>
<feature type="transmembrane region" description="Helical" evidence="7">
    <location>
        <begin position="18"/>
        <end position="41"/>
    </location>
</feature>
<evidence type="ECO:0000256" key="3">
    <source>
        <dbReference type="ARBA" id="ARBA00022692"/>
    </source>
</evidence>
<keyword evidence="3 7" id="KW-0812">Transmembrane</keyword>
<comment type="similarity">
    <text evidence="2 7">Belongs to the derlin family.</text>
</comment>
<keyword evidence="6 7" id="KW-0472">Membrane</keyword>
<dbReference type="EMBL" id="JANBTW010000075">
    <property type="protein sequence ID" value="KAJ2672882.1"/>
    <property type="molecule type" value="Genomic_DNA"/>
</dbReference>
<feature type="region of interest" description="Disordered" evidence="8">
    <location>
        <begin position="212"/>
        <end position="287"/>
    </location>
</feature>
<accession>A0A9W8G385</accession>
<dbReference type="Proteomes" id="UP001151518">
    <property type="component" value="Unassembled WGS sequence"/>
</dbReference>
<feature type="transmembrane region" description="Helical" evidence="7">
    <location>
        <begin position="138"/>
        <end position="162"/>
    </location>
</feature>
<keyword evidence="5 7" id="KW-1133">Transmembrane helix</keyword>
<name>A0A9W8G385_9FUNG</name>
<keyword evidence="4 7" id="KW-0256">Endoplasmic reticulum</keyword>
<dbReference type="InterPro" id="IPR035952">
    <property type="entry name" value="Rhomboid-like_sf"/>
</dbReference>
<evidence type="ECO:0000256" key="5">
    <source>
        <dbReference type="ARBA" id="ARBA00022989"/>
    </source>
</evidence>
<evidence type="ECO:0000313" key="9">
    <source>
        <dbReference type="EMBL" id="KAJ2672882.1"/>
    </source>
</evidence>
<evidence type="ECO:0000256" key="4">
    <source>
        <dbReference type="ARBA" id="ARBA00022824"/>
    </source>
</evidence>
<evidence type="ECO:0000256" key="2">
    <source>
        <dbReference type="ARBA" id="ARBA00008917"/>
    </source>
</evidence>
<dbReference type="PANTHER" id="PTHR11009">
    <property type="entry name" value="DER1-LIKE PROTEIN, DERLIN"/>
    <property type="match status" value="1"/>
</dbReference>
<protein>
    <recommendedName>
        <fullName evidence="7">Derlin</fullName>
    </recommendedName>
</protein>
<reference evidence="9" key="1">
    <citation type="submission" date="2022-07" db="EMBL/GenBank/DDBJ databases">
        <title>Phylogenomic reconstructions and comparative analyses of Kickxellomycotina fungi.</title>
        <authorList>
            <person name="Reynolds N.K."/>
            <person name="Stajich J.E."/>
            <person name="Barry K."/>
            <person name="Grigoriev I.V."/>
            <person name="Crous P."/>
            <person name="Smith M.E."/>
        </authorList>
    </citation>
    <scope>NUCLEOTIDE SEQUENCE</scope>
    <source>
        <strain evidence="9">NRRL 3115</strain>
    </source>
</reference>
<proteinExistence type="inferred from homology"/>
<dbReference type="AlphaFoldDB" id="A0A9W8G385"/>
<evidence type="ECO:0000256" key="1">
    <source>
        <dbReference type="ARBA" id="ARBA00004477"/>
    </source>
</evidence>
<feature type="transmembrane region" description="Helical" evidence="7">
    <location>
        <begin position="98"/>
        <end position="131"/>
    </location>
</feature>